<name>A0A3G5A5K5_9VIRU</name>
<gene>
    <name evidence="1" type="ORF">Harvfovirus16_3</name>
</gene>
<protein>
    <submittedName>
        <fullName evidence="1">Uncharacterized protein</fullName>
    </submittedName>
</protein>
<organism evidence="1">
    <name type="scientific">Harvfovirus sp</name>
    <dbReference type="NCBI Taxonomy" id="2487768"/>
    <lineage>
        <taxon>Viruses</taxon>
        <taxon>Varidnaviria</taxon>
        <taxon>Bamfordvirae</taxon>
        <taxon>Nucleocytoviricota</taxon>
        <taxon>Megaviricetes</taxon>
        <taxon>Imitervirales</taxon>
        <taxon>Mimiviridae</taxon>
        <taxon>Klosneuvirinae</taxon>
    </lineage>
</organism>
<evidence type="ECO:0000313" key="1">
    <source>
        <dbReference type="EMBL" id="AYV81093.1"/>
    </source>
</evidence>
<dbReference type="EMBL" id="MK072258">
    <property type="protein sequence ID" value="AYV81093.1"/>
    <property type="molecule type" value="Genomic_DNA"/>
</dbReference>
<reference evidence="1" key="1">
    <citation type="submission" date="2018-10" db="EMBL/GenBank/DDBJ databases">
        <title>Hidden diversity of soil giant viruses.</title>
        <authorList>
            <person name="Schulz F."/>
            <person name="Alteio L."/>
            <person name="Goudeau D."/>
            <person name="Ryan E.M."/>
            <person name="Malmstrom R.R."/>
            <person name="Blanchard J."/>
            <person name="Woyke T."/>
        </authorList>
    </citation>
    <scope>NUCLEOTIDE SEQUENCE</scope>
    <source>
        <strain evidence="1">HAV1</strain>
    </source>
</reference>
<sequence>MCAFTKICSATSITARLFKYLITSELHNRNDVVDGFCSSLSKVAP</sequence>
<proteinExistence type="predicted"/>
<accession>A0A3G5A5K5</accession>